<dbReference type="AlphaFoldDB" id="A0A2P6V8A2"/>
<evidence type="ECO:0000256" key="10">
    <source>
        <dbReference type="ARBA" id="ARBA00030464"/>
    </source>
</evidence>
<keyword evidence="14" id="KW-0862">Zinc</keyword>
<keyword evidence="6 15" id="KW-0332">GMP biosynthesis</keyword>
<dbReference type="PRINTS" id="PR00096">
    <property type="entry name" value="GATASE"/>
</dbReference>
<reference evidence="19 20" key="1">
    <citation type="journal article" date="2018" name="Plant J.">
        <title>Genome sequences of Chlorella sorokiniana UTEX 1602 and Micractinium conductrix SAG 241.80: implications to maltose excretion by a green alga.</title>
        <authorList>
            <person name="Arriola M.B."/>
            <person name="Velmurugan N."/>
            <person name="Zhang Y."/>
            <person name="Plunkett M.H."/>
            <person name="Hondzo H."/>
            <person name="Barney B.M."/>
        </authorList>
    </citation>
    <scope>NUCLEOTIDE SEQUENCE [LARGE SCALE GENOMIC DNA]</scope>
    <source>
        <strain evidence="19 20">SAG 241.80</strain>
    </source>
</reference>
<keyword evidence="8 15" id="KW-0067">ATP-binding</keyword>
<feature type="binding site" evidence="15">
    <location>
        <begin position="597"/>
        <end position="603"/>
    </location>
    <ligand>
        <name>ATP</name>
        <dbReference type="ChEBI" id="CHEBI:30616"/>
    </ligand>
</feature>
<evidence type="ECO:0000256" key="2">
    <source>
        <dbReference type="ARBA" id="ARBA00012746"/>
    </source>
</evidence>
<dbReference type="Gene3D" id="3.40.50.620">
    <property type="entry name" value="HUPs"/>
    <property type="match status" value="1"/>
</dbReference>
<dbReference type="FunFam" id="3.40.50.880:FF:000001">
    <property type="entry name" value="GMP synthase [glutamine-hydrolyzing]"/>
    <property type="match status" value="1"/>
</dbReference>
<dbReference type="InterPro" id="IPR000679">
    <property type="entry name" value="Znf_GATA"/>
</dbReference>
<evidence type="ECO:0000256" key="4">
    <source>
        <dbReference type="ARBA" id="ARBA00022598"/>
    </source>
</evidence>
<proteinExistence type="inferred from homology"/>
<dbReference type="NCBIfam" id="TIGR00888">
    <property type="entry name" value="guaA_Nterm"/>
    <property type="match status" value="1"/>
</dbReference>
<dbReference type="CDD" id="cd01997">
    <property type="entry name" value="GMP_synthase_C"/>
    <property type="match status" value="1"/>
</dbReference>
<dbReference type="SUPFAM" id="SSF52317">
    <property type="entry name" value="Class I glutamine amidotransferase-like"/>
    <property type="match status" value="1"/>
</dbReference>
<dbReference type="EC" id="6.3.5.2" evidence="2"/>
<dbReference type="InterPro" id="IPR029062">
    <property type="entry name" value="Class_I_gatase-like"/>
</dbReference>
<comment type="pathway">
    <text evidence="1">Purine metabolism; GMP biosynthesis; GMP from XMP (L-Gln route): step 1/1.</text>
</comment>
<dbReference type="HAMAP" id="MF_00344">
    <property type="entry name" value="GMP_synthase"/>
    <property type="match status" value="1"/>
</dbReference>
<evidence type="ECO:0000256" key="8">
    <source>
        <dbReference type="ARBA" id="ARBA00022840"/>
    </source>
</evidence>
<dbReference type="InterPro" id="IPR022955">
    <property type="entry name" value="GMP_synthase"/>
</dbReference>
<dbReference type="Gene3D" id="3.30.300.10">
    <property type="match status" value="1"/>
</dbReference>
<feature type="domain" description="GATA-type" evidence="17">
    <location>
        <begin position="66"/>
        <end position="118"/>
    </location>
</feature>
<dbReference type="STRING" id="554055.A0A2P6V8A2"/>
<dbReference type="UniPathway" id="UPA00189">
    <property type="reaction ID" value="UER00296"/>
</dbReference>
<evidence type="ECO:0000256" key="11">
    <source>
        <dbReference type="ARBA" id="ARBA00031356"/>
    </source>
</evidence>
<dbReference type="GO" id="GO:0005829">
    <property type="term" value="C:cytosol"/>
    <property type="evidence" value="ECO:0007669"/>
    <property type="project" value="TreeGrafter"/>
</dbReference>
<evidence type="ECO:0000259" key="17">
    <source>
        <dbReference type="PROSITE" id="PS50114"/>
    </source>
</evidence>
<feature type="region of interest" description="Disordered" evidence="16">
    <location>
        <begin position="119"/>
        <end position="176"/>
    </location>
</feature>
<evidence type="ECO:0000256" key="5">
    <source>
        <dbReference type="ARBA" id="ARBA00022741"/>
    </source>
</evidence>
<dbReference type="FunFam" id="3.40.50.620:FF:000001">
    <property type="entry name" value="GMP synthase [glutamine-hydrolyzing]"/>
    <property type="match status" value="1"/>
</dbReference>
<gene>
    <name evidence="19" type="ORF">C2E20_6133</name>
</gene>
<dbReference type="PROSITE" id="PS51273">
    <property type="entry name" value="GATASE_TYPE_1"/>
    <property type="match status" value="1"/>
</dbReference>
<keyword evidence="9" id="KW-0315">Glutamine amidotransferase</keyword>
<evidence type="ECO:0000256" key="12">
    <source>
        <dbReference type="ARBA" id="ARBA00044933"/>
    </source>
</evidence>
<evidence type="ECO:0000256" key="9">
    <source>
        <dbReference type="ARBA" id="ARBA00022962"/>
    </source>
</evidence>
<evidence type="ECO:0000313" key="20">
    <source>
        <dbReference type="Proteomes" id="UP000239649"/>
    </source>
</evidence>
<keyword evidence="20" id="KW-1185">Reference proteome</keyword>
<dbReference type="InterPro" id="IPR014729">
    <property type="entry name" value="Rossmann-like_a/b/a_fold"/>
</dbReference>
<dbReference type="FunFam" id="3.30.300.10:FF:000002">
    <property type="entry name" value="GMP synthase [glutamine-hydrolyzing]"/>
    <property type="match status" value="1"/>
</dbReference>
<sequence length="896" mass="98206">MLTRGELAEKAASVVSAVLEPLKKNPELTLQFLAAGGYGAPLQTQNLQPNLDRFLPPQQVCCNLFCKSSTTRNWIKDHVTGEYRCNACSQHLGTYGVERPAGHARNSAAALAQANATRAATRVAARDTRRHARGGGDGGGGEGTTPDPAEAQPAPKRPRASDSDSEEWAPRQRRGSYRLGQLGARAAAGALLQLSHVQLESRAHSEEMLAAGLESGKFEMRLFDFDRAAAPAAGGGFDPAAAAAAGRRRQDWWDQLPEAGCVMVQVKPGTATPVRELPPGYKPVPRRKPLEVHVEALVREILHSPGGAAALLPPVRHLGGRPTSYTVQRDGGDRGTLPRWAQQRGIWAMAEPATKKTKTEGGSDVVFSNHSVALVLDYGSQYTQLCARRVRESNVLAMLMPGDASLERIKSVNPKAIILSGGPNSVHVEGAPRVPDGFFDYCQEAGISVLGICYGMQLIVHQLGGEVKTADGGGEYGRMPMSVVRDSTLFATEDKDSQLVWMSHGDEAVKLPEGFSVVARSEQGAIVAVENPERRIFGLQYHPEVVHSERGAETIRHFLYDIAKLTGDWKMEDVLNEEMEKIRRQVGPTDHVICALSGGVDSTVAATLVHKVLGDRLHCVFVDNGLLRYQEGQRVMDTFNEHLHLPVTKVDNAERMLGRLKGLTDPEAKRKAIGADFIDVFSEYAHKLEKELGHKPRFLVQGTLYPDVIESCPPPGKGQKHSHTIKSHHNVGGLPEDLQFELIEPLRELFKDEVRALGRLLGVPEQFIARHPFPGPGLAVRIIGDVTEGDRLEVLREVDEVFINSIKEWGLYDKIWQAFAVFLPIRSVGVQGDQRTHSYVVALRAVTSSDGMTADWYPFQPDFLRFVSTKICNTVRKVNRVVYDVTSKPPGTIEWE</sequence>
<keyword evidence="14" id="KW-0479">Metal-binding</keyword>
<dbReference type="Pfam" id="PF00117">
    <property type="entry name" value="GATase"/>
    <property type="match status" value="1"/>
</dbReference>
<dbReference type="Gene3D" id="3.40.50.880">
    <property type="match status" value="1"/>
</dbReference>
<dbReference type="GO" id="GO:0003921">
    <property type="term" value="F:GMP synthase activity"/>
    <property type="evidence" value="ECO:0007669"/>
    <property type="project" value="InterPro"/>
</dbReference>
<dbReference type="Proteomes" id="UP000239649">
    <property type="component" value="Unassembled WGS sequence"/>
</dbReference>
<evidence type="ECO:0000259" key="18">
    <source>
        <dbReference type="PROSITE" id="PS51553"/>
    </source>
</evidence>
<protein>
    <recommendedName>
        <fullName evidence="3">GMP synthase [glutamine-hydrolyzing]</fullName>
        <ecNumber evidence="2">6.3.5.2</ecNumber>
    </recommendedName>
    <alternativeName>
        <fullName evidence="10">GMP synthetase</fullName>
    </alternativeName>
    <alternativeName>
        <fullName evidence="11">Glutamine amidotransferase</fullName>
    </alternativeName>
</protein>
<dbReference type="PROSITE" id="PS51553">
    <property type="entry name" value="GMPS_ATP_PPASE"/>
    <property type="match status" value="1"/>
</dbReference>
<evidence type="ECO:0000256" key="6">
    <source>
        <dbReference type="ARBA" id="ARBA00022749"/>
    </source>
</evidence>
<comment type="function">
    <text evidence="12">Catalyzes the conversion of xanthine monophosphate (XMP) to GMP in the presence of glutamine and ATP through an adenyl-XMP intermediate.</text>
</comment>
<evidence type="ECO:0000256" key="7">
    <source>
        <dbReference type="ARBA" id="ARBA00022755"/>
    </source>
</evidence>
<dbReference type="Pfam" id="PF00958">
    <property type="entry name" value="GMP_synt_C"/>
    <property type="match status" value="1"/>
</dbReference>
<accession>A0A2P6V8A2</accession>
<evidence type="ECO:0000256" key="1">
    <source>
        <dbReference type="ARBA" id="ARBA00005153"/>
    </source>
</evidence>
<keyword evidence="14" id="KW-0863">Zinc-finger</keyword>
<dbReference type="SUPFAM" id="SSF54810">
    <property type="entry name" value="GMP synthetase C-terminal dimerisation domain"/>
    <property type="match status" value="1"/>
</dbReference>
<dbReference type="GO" id="GO:0005524">
    <property type="term" value="F:ATP binding"/>
    <property type="evidence" value="ECO:0007669"/>
    <property type="project" value="UniProtKB-UniRule"/>
</dbReference>
<evidence type="ECO:0000313" key="19">
    <source>
        <dbReference type="EMBL" id="PSC70316.1"/>
    </source>
</evidence>
<dbReference type="GO" id="GO:0008270">
    <property type="term" value="F:zinc ion binding"/>
    <property type="evidence" value="ECO:0007669"/>
    <property type="project" value="UniProtKB-KW"/>
</dbReference>
<comment type="catalytic activity">
    <reaction evidence="13">
        <text>XMP + L-glutamine + ATP + H2O = GMP + L-glutamate + AMP + diphosphate + 2 H(+)</text>
        <dbReference type="Rhea" id="RHEA:11680"/>
        <dbReference type="ChEBI" id="CHEBI:15377"/>
        <dbReference type="ChEBI" id="CHEBI:15378"/>
        <dbReference type="ChEBI" id="CHEBI:29985"/>
        <dbReference type="ChEBI" id="CHEBI:30616"/>
        <dbReference type="ChEBI" id="CHEBI:33019"/>
        <dbReference type="ChEBI" id="CHEBI:57464"/>
        <dbReference type="ChEBI" id="CHEBI:58115"/>
        <dbReference type="ChEBI" id="CHEBI:58359"/>
        <dbReference type="ChEBI" id="CHEBI:456215"/>
        <dbReference type="EC" id="6.3.5.2"/>
    </reaction>
</comment>
<dbReference type="InterPro" id="IPR001674">
    <property type="entry name" value="GMP_synth_C"/>
</dbReference>
<dbReference type="EMBL" id="LHPF02000020">
    <property type="protein sequence ID" value="PSC70316.1"/>
    <property type="molecule type" value="Genomic_DNA"/>
</dbReference>
<name>A0A2P6V8A2_9CHLO</name>
<dbReference type="PROSITE" id="PS50114">
    <property type="entry name" value="GATA_ZN_FINGER_2"/>
    <property type="match status" value="1"/>
</dbReference>
<feature type="domain" description="GMPS ATP-PPase" evidence="18">
    <location>
        <begin position="569"/>
        <end position="770"/>
    </location>
</feature>
<dbReference type="SUPFAM" id="SSF52402">
    <property type="entry name" value="Adenine nucleotide alpha hydrolases-like"/>
    <property type="match status" value="1"/>
</dbReference>
<evidence type="ECO:0000256" key="16">
    <source>
        <dbReference type="SAM" id="MobiDB-lite"/>
    </source>
</evidence>
<dbReference type="GO" id="GO:0006355">
    <property type="term" value="P:regulation of DNA-templated transcription"/>
    <property type="evidence" value="ECO:0007669"/>
    <property type="project" value="InterPro"/>
</dbReference>
<organism evidence="19 20">
    <name type="scientific">Micractinium conductrix</name>
    <dbReference type="NCBI Taxonomy" id="554055"/>
    <lineage>
        <taxon>Eukaryota</taxon>
        <taxon>Viridiplantae</taxon>
        <taxon>Chlorophyta</taxon>
        <taxon>core chlorophytes</taxon>
        <taxon>Trebouxiophyceae</taxon>
        <taxon>Chlorellales</taxon>
        <taxon>Chlorellaceae</taxon>
        <taxon>Chlorella clade</taxon>
        <taxon>Micractinium</taxon>
    </lineage>
</organism>
<dbReference type="NCBIfam" id="TIGR00884">
    <property type="entry name" value="guaA_Cterm"/>
    <property type="match status" value="1"/>
</dbReference>
<dbReference type="PANTHER" id="PTHR11922:SF2">
    <property type="entry name" value="GMP SYNTHASE [GLUTAMINE-HYDROLYZING]"/>
    <property type="match status" value="1"/>
</dbReference>
<keyword evidence="5 15" id="KW-0547">Nucleotide-binding</keyword>
<keyword evidence="4" id="KW-0436">Ligase</keyword>
<dbReference type="InterPro" id="IPR017926">
    <property type="entry name" value="GATASE"/>
</dbReference>
<dbReference type="CDD" id="cd01742">
    <property type="entry name" value="GATase1_GMP_Synthase"/>
    <property type="match status" value="1"/>
</dbReference>
<evidence type="ECO:0000256" key="14">
    <source>
        <dbReference type="PROSITE-ProRule" id="PRU00094"/>
    </source>
</evidence>
<comment type="caution">
    <text evidence="19">The sequence shown here is derived from an EMBL/GenBank/DDBJ whole genome shotgun (WGS) entry which is preliminary data.</text>
</comment>
<dbReference type="InterPro" id="IPR004739">
    <property type="entry name" value="GMP_synth_GATase"/>
</dbReference>
<evidence type="ECO:0000256" key="3">
    <source>
        <dbReference type="ARBA" id="ARBA00021562"/>
    </source>
</evidence>
<evidence type="ECO:0000256" key="13">
    <source>
        <dbReference type="ARBA" id="ARBA00049404"/>
    </source>
</evidence>
<dbReference type="OrthoDB" id="1724632at2759"/>
<dbReference type="GO" id="GO:0043565">
    <property type="term" value="F:sequence-specific DNA binding"/>
    <property type="evidence" value="ECO:0007669"/>
    <property type="project" value="InterPro"/>
</dbReference>
<keyword evidence="7 15" id="KW-0658">Purine biosynthesis</keyword>
<dbReference type="NCBIfam" id="NF000848">
    <property type="entry name" value="PRK00074.1"/>
    <property type="match status" value="1"/>
</dbReference>
<evidence type="ECO:0000256" key="15">
    <source>
        <dbReference type="PROSITE-ProRule" id="PRU00886"/>
    </source>
</evidence>
<dbReference type="InterPro" id="IPR025777">
    <property type="entry name" value="GMPS_ATP_PPase_dom"/>
</dbReference>
<dbReference type="PANTHER" id="PTHR11922">
    <property type="entry name" value="GMP SYNTHASE-RELATED"/>
    <property type="match status" value="1"/>
</dbReference>